<evidence type="ECO:0000313" key="8">
    <source>
        <dbReference type="Proteomes" id="UP001347796"/>
    </source>
</evidence>
<name>A0AAN8PU47_PATCE</name>
<dbReference type="SUPFAM" id="SSF81321">
    <property type="entry name" value="Family A G protein-coupled receptor-like"/>
    <property type="match status" value="1"/>
</dbReference>
<feature type="transmembrane region" description="Helical" evidence="5">
    <location>
        <begin position="186"/>
        <end position="209"/>
    </location>
</feature>
<feature type="transmembrane region" description="Helical" evidence="5">
    <location>
        <begin position="229"/>
        <end position="249"/>
    </location>
</feature>
<evidence type="ECO:0000256" key="1">
    <source>
        <dbReference type="ARBA" id="ARBA00004370"/>
    </source>
</evidence>
<dbReference type="CDD" id="cd00637">
    <property type="entry name" value="7tm_classA_rhodopsin-like"/>
    <property type="match status" value="1"/>
</dbReference>
<accession>A0AAN8PU47</accession>
<keyword evidence="3 5" id="KW-1133">Transmembrane helix</keyword>
<sequence length="304" mass="34005">MDPVANSTLPLPVYGQWGVPGLSAFVGSIFSIWIILANIVVLMAIVASKSLRNARESLCIAHITVADLCMGLIFGPLTVDYFVKGFWDHGCDFLIYYTIIPFYVTFITIHSLGIMTVLKLISDCCRTQIRKCLKVFLLVTVFVLLWFYFMMMVVSTNNSRVVGVSFSLKVGIVCTDQLTLDTLGTVVITLMTYWAPMIFNIIFLIVTFIRVRKDLYSVERQLLTFKTHAVAVAVCCLLPLPAIAILGNLGSTVCFTQNCQVMATITNFYLLIKSGLMPCVWFISPEFRDSIRHILSFINIGSNI</sequence>
<dbReference type="PROSITE" id="PS50262">
    <property type="entry name" value="G_PROTEIN_RECEP_F1_2"/>
    <property type="match status" value="1"/>
</dbReference>
<keyword evidence="8" id="KW-1185">Reference proteome</keyword>
<proteinExistence type="predicted"/>
<evidence type="ECO:0000256" key="2">
    <source>
        <dbReference type="ARBA" id="ARBA00022692"/>
    </source>
</evidence>
<evidence type="ECO:0000256" key="5">
    <source>
        <dbReference type="SAM" id="Phobius"/>
    </source>
</evidence>
<comment type="caution">
    <text evidence="7">The sequence shown here is derived from an EMBL/GenBank/DDBJ whole genome shotgun (WGS) entry which is preliminary data.</text>
</comment>
<comment type="subcellular location">
    <subcellularLocation>
        <location evidence="1">Membrane</location>
    </subcellularLocation>
</comment>
<feature type="transmembrane region" description="Helical" evidence="5">
    <location>
        <begin position="261"/>
        <end position="283"/>
    </location>
</feature>
<dbReference type="Gene3D" id="1.20.1070.10">
    <property type="entry name" value="Rhodopsin 7-helix transmembrane proteins"/>
    <property type="match status" value="1"/>
</dbReference>
<dbReference type="InterPro" id="IPR017452">
    <property type="entry name" value="GPCR_Rhodpsn_7TM"/>
</dbReference>
<evidence type="ECO:0000256" key="4">
    <source>
        <dbReference type="ARBA" id="ARBA00023136"/>
    </source>
</evidence>
<dbReference type="EMBL" id="JAZGQO010000010">
    <property type="protein sequence ID" value="KAK6176580.1"/>
    <property type="molecule type" value="Genomic_DNA"/>
</dbReference>
<evidence type="ECO:0000313" key="7">
    <source>
        <dbReference type="EMBL" id="KAK6176580.1"/>
    </source>
</evidence>
<evidence type="ECO:0000256" key="3">
    <source>
        <dbReference type="ARBA" id="ARBA00022989"/>
    </source>
</evidence>
<feature type="transmembrane region" description="Helical" evidence="5">
    <location>
        <begin position="133"/>
        <end position="154"/>
    </location>
</feature>
<feature type="transmembrane region" description="Helical" evidence="5">
    <location>
        <begin position="95"/>
        <end position="121"/>
    </location>
</feature>
<dbReference type="GO" id="GO:0016020">
    <property type="term" value="C:membrane"/>
    <property type="evidence" value="ECO:0007669"/>
    <property type="project" value="UniProtKB-SubCell"/>
</dbReference>
<keyword evidence="4 5" id="KW-0472">Membrane</keyword>
<reference evidence="7 8" key="1">
    <citation type="submission" date="2024-01" db="EMBL/GenBank/DDBJ databases">
        <title>The genome of the rayed Mediterranean limpet Patella caerulea (Linnaeus, 1758).</title>
        <authorList>
            <person name="Anh-Thu Weber A."/>
            <person name="Halstead-Nussloch G."/>
        </authorList>
    </citation>
    <scope>NUCLEOTIDE SEQUENCE [LARGE SCALE GENOMIC DNA]</scope>
    <source>
        <strain evidence="7">AATW-2023a</strain>
        <tissue evidence="7">Whole specimen</tissue>
    </source>
</reference>
<feature type="transmembrane region" description="Helical" evidence="5">
    <location>
        <begin position="58"/>
        <end position="83"/>
    </location>
</feature>
<evidence type="ECO:0000259" key="6">
    <source>
        <dbReference type="PROSITE" id="PS50262"/>
    </source>
</evidence>
<gene>
    <name evidence="7" type="ORF">SNE40_014838</name>
</gene>
<keyword evidence="2 5" id="KW-0812">Transmembrane</keyword>
<feature type="domain" description="G-protein coupled receptors family 1 profile" evidence="6">
    <location>
        <begin position="37"/>
        <end position="281"/>
    </location>
</feature>
<dbReference type="Proteomes" id="UP001347796">
    <property type="component" value="Unassembled WGS sequence"/>
</dbReference>
<dbReference type="AlphaFoldDB" id="A0AAN8PU47"/>
<protein>
    <recommendedName>
        <fullName evidence="6">G-protein coupled receptors family 1 profile domain-containing protein</fullName>
    </recommendedName>
</protein>
<feature type="transmembrane region" description="Helical" evidence="5">
    <location>
        <begin position="20"/>
        <end position="46"/>
    </location>
</feature>
<organism evidence="7 8">
    <name type="scientific">Patella caerulea</name>
    <name type="common">Rayed Mediterranean limpet</name>
    <dbReference type="NCBI Taxonomy" id="87958"/>
    <lineage>
        <taxon>Eukaryota</taxon>
        <taxon>Metazoa</taxon>
        <taxon>Spiralia</taxon>
        <taxon>Lophotrochozoa</taxon>
        <taxon>Mollusca</taxon>
        <taxon>Gastropoda</taxon>
        <taxon>Patellogastropoda</taxon>
        <taxon>Patelloidea</taxon>
        <taxon>Patellidae</taxon>
        <taxon>Patella</taxon>
    </lineage>
</organism>